<dbReference type="GO" id="GO:0005737">
    <property type="term" value="C:cytoplasm"/>
    <property type="evidence" value="ECO:0007669"/>
    <property type="project" value="UniProtKB-SubCell"/>
</dbReference>
<evidence type="ECO:0000256" key="8">
    <source>
        <dbReference type="ARBA" id="ARBA00022694"/>
    </source>
</evidence>
<keyword evidence="10" id="KW-0479">Metal-binding</keyword>
<evidence type="ECO:0000256" key="13">
    <source>
        <dbReference type="ARBA" id="ARBA00022801"/>
    </source>
</evidence>
<proteinExistence type="inferred from homology"/>
<keyword evidence="8" id="KW-0819">tRNA processing</keyword>
<dbReference type="PROSITE" id="PS50126">
    <property type="entry name" value="S1"/>
    <property type="match status" value="1"/>
</dbReference>
<dbReference type="SUPFAM" id="SSF50249">
    <property type="entry name" value="Nucleic acid-binding proteins"/>
    <property type="match status" value="1"/>
</dbReference>
<evidence type="ECO:0000256" key="14">
    <source>
        <dbReference type="ARBA" id="ARBA00022842"/>
    </source>
</evidence>
<keyword evidence="13" id="KW-0378">Hydrolase</keyword>
<dbReference type="STRING" id="364032.SAMN05443662_0508"/>
<dbReference type="InterPro" id="IPR004659">
    <property type="entry name" value="RNase_E/G"/>
</dbReference>
<keyword evidence="15" id="KW-0694">RNA-binding</keyword>
<dbReference type="InterPro" id="IPR019307">
    <property type="entry name" value="RNA-bd_AU-1/RNase_E/G"/>
</dbReference>
<dbReference type="InterPro" id="IPR012340">
    <property type="entry name" value="NA-bd_OB-fold"/>
</dbReference>
<feature type="domain" description="S1 motif" evidence="16">
    <location>
        <begin position="44"/>
        <end position="119"/>
    </location>
</feature>
<dbReference type="GO" id="GO:0004519">
    <property type="term" value="F:endonuclease activity"/>
    <property type="evidence" value="ECO:0007669"/>
    <property type="project" value="UniProtKB-KW"/>
</dbReference>
<dbReference type="OrthoDB" id="9804278at2"/>
<name>A0A1N6DZP0_9GAMM</name>
<keyword evidence="9" id="KW-0540">Nuclease</keyword>
<gene>
    <name evidence="17" type="ORF">SAMN05443662_0508</name>
</gene>
<keyword evidence="12" id="KW-0255">Endonuclease</keyword>
<evidence type="ECO:0000256" key="9">
    <source>
        <dbReference type="ARBA" id="ARBA00022722"/>
    </source>
</evidence>
<dbReference type="PANTHER" id="PTHR30001:SF0">
    <property type="entry name" value="RIBONUCLEASE G"/>
    <property type="match status" value="1"/>
</dbReference>
<dbReference type="InterPro" id="IPR003029">
    <property type="entry name" value="S1_domain"/>
</dbReference>
<dbReference type="GO" id="GO:0008033">
    <property type="term" value="P:tRNA processing"/>
    <property type="evidence" value="ECO:0007669"/>
    <property type="project" value="UniProtKB-KW"/>
</dbReference>
<comment type="cofactor">
    <cofactor evidence="1">
        <name>Mg(2+)</name>
        <dbReference type="ChEBI" id="CHEBI:18420"/>
    </cofactor>
</comment>
<evidence type="ECO:0000256" key="12">
    <source>
        <dbReference type="ARBA" id="ARBA00022759"/>
    </source>
</evidence>
<evidence type="ECO:0000256" key="10">
    <source>
        <dbReference type="ARBA" id="ARBA00022723"/>
    </source>
</evidence>
<dbReference type="GO" id="GO:0000049">
    <property type="term" value="F:tRNA binding"/>
    <property type="evidence" value="ECO:0007669"/>
    <property type="project" value="UniProtKB-KW"/>
</dbReference>
<evidence type="ECO:0000256" key="4">
    <source>
        <dbReference type="ARBA" id="ARBA00017719"/>
    </source>
</evidence>
<dbReference type="AlphaFoldDB" id="A0A1N6DZP0"/>
<evidence type="ECO:0000256" key="11">
    <source>
        <dbReference type="ARBA" id="ARBA00022730"/>
    </source>
</evidence>
<keyword evidence="18" id="KW-1185">Reference proteome</keyword>
<evidence type="ECO:0000313" key="18">
    <source>
        <dbReference type="Proteomes" id="UP000198461"/>
    </source>
</evidence>
<dbReference type="GO" id="GO:0046872">
    <property type="term" value="F:metal ion binding"/>
    <property type="evidence" value="ECO:0007669"/>
    <property type="project" value="UniProtKB-KW"/>
</dbReference>
<dbReference type="GO" id="GO:0016787">
    <property type="term" value="F:hydrolase activity"/>
    <property type="evidence" value="ECO:0007669"/>
    <property type="project" value="UniProtKB-KW"/>
</dbReference>
<keyword evidence="5" id="KW-0963">Cytoplasm</keyword>
<evidence type="ECO:0000256" key="1">
    <source>
        <dbReference type="ARBA" id="ARBA00001946"/>
    </source>
</evidence>
<accession>A0A1N6DZP0</accession>
<dbReference type="PANTHER" id="PTHR30001">
    <property type="entry name" value="RIBONUCLEASE"/>
    <property type="match status" value="1"/>
</dbReference>
<keyword evidence="7" id="KW-0820">tRNA-binding</keyword>
<evidence type="ECO:0000259" key="16">
    <source>
        <dbReference type="PROSITE" id="PS50126"/>
    </source>
</evidence>
<dbReference type="Pfam" id="PF20833">
    <property type="entry name" value="RNase_E_G_Thio"/>
    <property type="match status" value="1"/>
</dbReference>
<dbReference type="NCBIfam" id="NF008689">
    <property type="entry name" value="PRK11712.1"/>
    <property type="match status" value="1"/>
</dbReference>
<dbReference type="GO" id="GO:0004540">
    <property type="term" value="F:RNA nuclease activity"/>
    <property type="evidence" value="ECO:0007669"/>
    <property type="project" value="InterPro"/>
</dbReference>
<evidence type="ECO:0000256" key="3">
    <source>
        <dbReference type="ARBA" id="ARBA00005663"/>
    </source>
</evidence>
<organism evidence="17 18">
    <name type="scientific">Sulfurivirga caldicuralii</name>
    <dbReference type="NCBI Taxonomy" id="364032"/>
    <lineage>
        <taxon>Bacteria</taxon>
        <taxon>Pseudomonadati</taxon>
        <taxon>Pseudomonadota</taxon>
        <taxon>Gammaproteobacteria</taxon>
        <taxon>Thiotrichales</taxon>
        <taxon>Piscirickettsiaceae</taxon>
        <taxon>Sulfurivirga</taxon>
    </lineage>
</organism>
<evidence type="ECO:0000256" key="2">
    <source>
        <dbReference type="ARBA" id="ARBA00004496"/>
    </source>
</evidence>
<dbReference type="NCBIfam" id="TIGR00757">
    <property type="entry name" value="RNaseEG"/>
    <property type="match status" value="1"/>
</dbReference>
<dbReference type="RefSeq" id="WP_074200811.1">
    <property type="nucleotide sequence ID" value="NZ_FSRE01000001.1"/>
</dbReference>
<keyword evidence="11" id="KW-0699">rRNA-binding</keyword>
<dbReference type="GO" id="GO:0006364">
    <property type="term" value="P:rRNA processing"/>
    <property type="evidence" value="ECO:0007669"/>
    <property type="project" value="UniProtKB-KW"/>
</dbReference>
<dbReference type="Gene3D" id="3.40.1260.20">
    <property type="entry name" value="Ribonuclease E, catalytic domain"/>
    <property type="match status" value="1"/>
</dbReference>
<dbReference type="EMBL" id="FSRE01000001">
    <property type="protein sequence ID" value="SIN76246.1"/>
    <property type="molecule type" value="Genomic_DNA"/>
</dbReference>
<comment type="similarity">
    <text evidence="3">Belongs to the RNase E/G family. RNase G subfamily.</text>
</comment>
<dbReference type="GO" id="GO:0019843">
    <property type="term" value="F:rRNA binding"/>
    <property type="evidence" value="ECO:0007669"/>
    <property type="project" value="UniProtKB-KW"/>
</dbReference>
<evidence type="ECO:0000256" key="7">
    <source>
        <dbReference type="ARBA" id="ARBA00022555"/>
    </source>
</evidence>
<keyword evidence="6" id="KW-0698">rRNA processing</keyword>
<protein>
    <recommendedName>
        <fullName evidence="4">Ribonuclease G</fullName>
    </recommendedName>
</protein>
<evidence type="ECO:0000313" key="17">
    <source>
        <dbReference type="EMBL" id="SIN76246.1"/>
    </source>
</evidence>
<dbReference type="Proteomes" id="UP000198461">
    <property type="component" value="Unassembled WGS sequence"/>
</dbReference>
<keyword evidence="14" id="KW-0460">Magnesium</keyword>
<evidence type="ECO:0000256" key="15">
    <source>
        <dbReference type="ARBA" id="ARBA00022884"/>
    </source>
</evidence>
<dbReference type="SMART" id="SM00316">
    <property type="entry name" value="S1"/>
    <property type="match status" value="1"/>
</dbReference>
<comment type="subcellular location">
    <subcellularLocation>
        <location evidence="2">Cytoplasm</location>
    </subcellularLocation>
</comment>
<evidence type="ECO:0000256" key="6">
    <source>
        <dbReference type="ARBA" id="ARBA00022552"/>
    </source>
</evidence>
<dbReference type="CDD" id="cd04453">
    <property type="entry name" value="S1_RNase_E"/>
    <property type="match status" value="1"/>
</dbReference>
<reference evidence="17 18" key="1">
    <citation type="submission" date="2016-11" db="EMBL/GenBank/DDBJ databases">
        <authorList>
            <person name="Jaros S."/>
            <person name="Januszkiewicz K."/>
            <person name="Wedrychowicz H."/>
        </authorList>
    </citation>
    <scope>NUCLEOTIDE SEQUENCE [LARGE SCALE GENOMIC DNA]</scope>
    <source>
        <strain evidence="17 18">DSM 17737</strain>
    </source>
</reference>
<sequence>MTDTVHKETLLVNVTPRETRVAWVDNGMAQEVWVERANQRGLVGNIYWGRVQRVLPGMQAAFVDIGLERAAFLHVSDVCRPDAQKECEDIQKLLRPGQWVMVQVIKNPLGSKGARVTMQVSLPSRLLVYMPNQSVLGISQKIEDEEERERLRELLKSIPELDEGVGGLIVRTVAEGAELVELRADLIYLQKLWETIAEKVKGLTKPACIYEDLPLFLRILRDAPIHQVERIIVDSRETLLRMRDFAHAYVPELENLIEPYQGERPIFDLYNVEDAINQALNKRVPLKSGGYLIIDQTEALTTIDVNTGAFVGHRNLEETIYRTNMEATGAIARQLRLRNLGGIIIIDFIDMKELQHQQHVLEALQKALARDRVKTTISGFSPLGLVEMTRKRTRESLERTLCHTCPVCEGRGTVKTPETVAYEIFREITRMARQYDADEYRVIASEPVVSHIMDEESDSVAELESFIGRNISFQAEATYPPEAFDVVML</sequence>
<dbReference type="Pfam" id="PF10150">
    <property type="entry name" value="RNase_E_G"/>
    <property type="match status" value="1"/>
</dbReference>
<dbReference type="Gene3D" id="2.40.50.140">
    <property type="entry name" value="Nucleic acid-binding proteins"/>
    <property type="match status" value="1"/>
</dbReference>
<dbReference type="InterPro" id="IPR048583">
    <property type="entry name" value="RNase_E_G_thioredoxin-like"/>
</dbReference>
<evidence type="ECO:0000256" key="5">
    <source>
        <dbReference type="ARBA" id="ARBA00022490"/>
    </source>
</evidence>